<dbReference type="PROSITE" id="PS51387">
    <property type="entry name" value="FAD_PCMH"/>
    <property type="match status" value="1"/>
</dbReference>
<dbReference type="Gene3D" id="3.30.300.330">
    <property type="match status" value="1"/>
</dbReference>
<dbReference type="InterPro" id="IPR006094">
    <property type="entry name" value="Oxid_FAD_bind_N"/>
</dbReference>
<gene>
    <name evidence="5" type="ORF">AACH06_07170</name>
</gene>
<organism evidence="5 6">
    <name type="scientific">Ideonella lacteola</name>
    <dbReference type="NCBI Taxonomy" id="2984193"/>
    <lineage>
        <taxon>Bacteria</taxon>
        <taxon>Pseudomonadati</taxon>
        <taxon>Pseudomonadota</taxon>
        <taxon>Betaproteobacteria</taxon>
        <taxon>Burkholderiales</taxon>
        <taxon>Sphaerotilaceae</taxon>
        <taxon>Ideonella</taxon>
    </lineage>
</organism>
<keyword evidence="6" id="KW-1185">Reference proteome</keyword>
<name>A0ABU9BLF6_9BURK</name>
<dbReference type="InterPro" id="IPR025650">
    <property type="entry name" value="Alkyl-DHAP_Synthase"/>
</dbReference>
<evidence type="ECO:0000259" key="4">
    <source>
        <dbReference type="PROSITE" id="PS51387"/>
    </source>
</evidence>
<dbReference type="SUPFAM" id="SSF55103">
    <property type="entry name" value="FAD-linked oxidases, C-terminal domain"/>
    <property type="match status" value="1"/>
</dbReference>
<dbReference type="Gene3D" id="3.30.465.10">
    <property type="match status" value="1"/>
</dbReference>
<comment type="caution">
    <text evidence="5">The sequence shown here is derived from an EMBL/GenBank/DDBJ whole genome shotgun (WGS) entry which is preliminary data.</text>
</comment>
<dbReference type="InterPro" id="IPR036318">
    <property type="entry name" value="FAD-bd_PCMH-like_sf"/>
</dbReference>
<dbReference type="RefSeq" id="WP_341424964.1">
    <property type="nucleotide sequence ID" value="NZ_JBBUTG010000003.1"/>
</dbReference>
<evidence type="ECO:0000313" key="5">
    <source>
        <dbReference type="EMBL" id="MEK8030604.1"/>
    </source>
</evidence>
<dbReference type="PANTHER" id="PTHR46568:SF1">
    <property type="entry name" value="ALKYLDIHYDROXYACETONEPHOSPHATE SYNTHASE, PEROXISOMAL"/>
    <property type="match status" value="1"/>
</dbReference>
<keyword evidence="2" id="KW-0285">Flavoprotein</keyword>
<dbReference type="EMBL" id="JBBUTG010000003">
    <property type="protein sequence ID" value="MEK8030604.1"/>
    <property type="molecule type" value="Genomic_DNA"/>
</dbReference>
<evidence type="ECO:0000256" key="3">
    <source>
        <dbReference type="ARBA" id="ARBA00022827"/>
    </source>
</evidence>
<dbReference type="InterPro" id="IPR016166">
    <property type="entry name" value="FAD-bd_PCMH"/>
</dbReference>
<accession>A0ABU9BLF6</accession>
<feature type="domain" description="FAD-binding PCMH-type" evidence="4">
    <location>
        <begin position="86"/>
        <end position="266"/>
    </location>
</feature>
<keyword evidence="3" id="KW-0274">FAD</keyword>
<evidence type="ECO:0000313" key="6">
    <source>
        <dbReference type="Proteomes" id="UP001371218"/>
    </source>
</evidence>
<sequence>MRRWNGWGDTTIDLELNAAALGFLTERIGAAQDPADALWSEALAQVQAQPSRLPPHPLVSIESAERLQASFGQSLGDWLRLRFGQLGRVTDGVAWPESREELRELLGWASAIGAVVIPCGGATSVVGHLTPPDGDRPVLTMRLGRLRRLLALDPVAQLATFQAGVAGPDLEAQLRAQGWTLGHYPQSFEYATLGGWITTRSSGQQSARYGRIEAMFAGGRLETPRGTLDIPAFPASAAGPDLREWVLGSEGRLGVLSEATMRVQRLPECERFVGVFLPDWPAGEAAARELAQARLGLSMLRLANPIETVTTLALAGHARAIGWLERALRWRGCGAGKVLLMLGLTGSAAQVRAMQAQARAILRRHGGVSTGTVLGRRWQANRFRGVYLRNALWAHGYAVDTMETAVNWPQVSATVDAIEQAGHQALQAMGERTHAYTHLSHVYPQGSSVYSTFVFRIGPDFDHAWARWTALKRAVSRAIVGQGGTISHQHGVGKDHAPYLAAEKGEQGLQAVQALIDHIDPQGVMASGNLIQGLPR</sequence>
<comment type="similarity">
    <text evidence="1">Belongs to the FAD-binding oxidoreductase/transferase type 4 family.</text>
</comment>
<dbReference type="InterPro" id="IPR004113">
    <property type="entry name" value="FAD-bd_oxidored_4_C"/>
</dbReference>
<dbReference type="PANTHER" id="PTHR46568">
    <property type="entry name" value="ALKYLDIHYDROXYACETONEPHOSPHATE SYNTHASE, PEROXISOMAL"/>
    <property type="match status" value="1"/>
</dbReference>
<dbReference type="Gene3D" id="3.30.70.3450">
    <property type="match status" value="1"/>
</dbReference>
<evidence type="ECO:0000256" key="2">
    <source>
        <dbReference type="ARBA" id="ARBA00022630"/>
    </source>
</evidence>
<dbReference type="Pfam" id="PF02913">
    <property type="entry name" value="FAD-oxidase_C"/>
    <property type="match status" value="1"/>
</dbReference>
<dbReference type="Proteomes" id="UP001371218">
    <property type="component" value="Unassembled WGS sequence"/>
</dbReference>
<dbReference type="InterPro" id="IPR016169">
    <property type="entry name" value="FAD-bd_PCMH_sub2"/>
</dbReference>
<dbReference type="SUPFAM" id="SSF56176">
    <property type="entry name" value="FAD-binding/transporter-associated domain-like"/>
    <property type="match status" value="1"/>
</dbReference>
<protein>
    <submittedName>
        <fullName evidence="5">FAD-binding oxidoreductase</fullName>
    </submittedName>
</protein>
<dbReference type="InterPro" id="IPR016164">
    <property type="entry name" value="FAD-linked_Oxase-like_C"/>
</dbReference>
<dbReference type="Pfam" id="PF01565">
    <property type="entry name" value="FAD_binding_4"/>
    <property type="match status" value="1"/>
</dbReference>
<proteinExistence type="inferred from homology"/>
<evidence type="ECO:0000256" key="1">
    <source>
        <dbReference type="ARBA" id="ARBA00008000"/>
    </source>
</evidence>
<reference evidence="5 6" key="1">
    <citation type="submission" date="2024-04" db="EMBL/GenBank/DDBJ databases">
        <title>Novel species of the genus Ideonella isolated from streams.</title>
        <authorList>
            <person name="Lu H."/>
        </authorList>
    </citation>
    <scope>NUCLEOTIDE SEQUENCE [LARGE SCALE GENOMIC DNA]</scope>
    <source>
        <strain evidence="5 6">DXS29W</strain>
    </source>
</reference>